<evidence type="ECO:0000313" key="2">
    <source>
        <dbReference type="Proteomes" id="UP001056436"/>
    </source>
</evidence>
<dbReference type="Proteomes" id="UP001056436">
    <property type="component" value="Unassembled WGS sequence"/>
</dbReference>
<dbReference type="AlphaFoldDB" id="A0A9Q0B2U8"/>
<gene>
    <name evidence="1" type="ORF">CABS02_06895</name>
</gene>
<comment type="caution">
    <text evidence="1">The sequence shown here is derived from an EMBL/GenBank/DDBJ whole genome shotgun (WGS) entry which is preliminary data.</text>
</comment>
<reference evidence="1" key="1">
    <citation type="submission" date="2019-01" db="EMBL/GenBank/DDBJ databases">
        <title>Colletotrichum abscissum LGMF1257.</title>
        <authorList>
            <person name="Baroncelli R."/>
        </authorList>
    </citation>
    <scope>NUCLEOTIDE SEQUENCE</scope>
    <source>
        <strain evidence="1">Ca142</strain>
    </source>
</reference>
<protein>
    <submittedName>
        <fullName evidence="1">Uncharacterized protein</fullName>
    </submittedName>
</protein>
<accession>A0A9Q0B2U8</accession>
<sequence>MIRPTALLLYPFNAPITTPPLARSSRSLGPRMLSVALDPAPKDGPASRI</sequence>
<evidence type="ECO:0000313" key="1">
    <source>
        <dbReference type="EMBL" id="KAI3552890.1"/>
    </source>
</evidence>
<proteinExistence type="predicted"/>
<keyword evidence="2" id="KW-1185">Reference proteome</keyword>
<organism evidence="1 2">
    <name type="scientific">Colletotrichum abscissum</name>
    <dbReference type="NCBI Taxonomy" id="1671311"/>
    <lineage>
        <taxon>Eukaryota</taxon>
        <taxon>Fungi</taxon>
        <taxon>Dikarya</taxon>
        <taxon>Ascomycota</taxon>
        <taxon>Pezizomycotina</taxon>
        <taxon>Sordariomycetes</taxon>
        <taxon>Hypocreomycetidae</taxon>
        <taxon>Glomerellales</taxon>
        <taxon>Glomerellaceae</taxon>
        <taxon>Colletotrichum</taxon>
        <taxon>Colletotrichum acutatum species complex</taxon>
    </lineage>
</organism>
<dbReference type="EMBL" id="SDAQ01000035">
    <property type="protein sequence ID" value="KAI3552890.1"/>
    <property type="molecule type" value="Genomic_DNA"/>
</dbReference>
<name>A0A9Q0B2U8_9PEZI</name>